<reference evidence="2 3" key="1">
    <citation type="journal article" date="2022" name="Nat. Ecol. Evol.">
        <title>A masculinizing supergene underlies an exaggerated male reproductive morph in a spider.</title>
        <authorList>
            <person name="Hendrickx F."/>
            <person name="De Corte Z."/>
            <person name="Sonet G."/>
            <person name="Van Belleghem S.M."/>
            <person name="Kostlbacher S."/>
            <person name="Vangestel C."/>
        </authorList>
    </citation>
    <scope>NUCLEOTIDE SEQUENCE [LARGE SCALE GENOMIC DNA]</scope>
    <source>
        <strain evidence="2">W744_W776</strain>
    </source>
</reference>
<dbReference type="GO" id="GO:0005739">
    <property type="term" value="C:mitochondrion"/>
    <property type="evidence" value="ECO:0007669"/>
    <property type="project" value="TreeGrafter"/>
</dbReference>
<evidence type="ECO:0000313" key="2">
    <source>
        <dbReference type="EMBL" id="KAG8194737.1"/>
    </source>
</evidence>
<gene>
    <name evidence="2" type="ORF">JTE90_026384</name>
</gene>
<comment type="caution">
    <text evidence="2">The sequence shown here is derived from an EMBL/GenBank/DDBJ whole genome shotgun (WGS) entry which is preliminary data.</text>
</comment>
<organism evidence="2 3">
    <name type="scientific">Oedothorax gibbosus</name>
    <dbReference type="NCBI Taxonomy" id="931172"/>
    <lineage>
        <taxon>Eukaryota</taxon>
        <taxon>Metazoa</taxon>
        <taxon>Ecdysozoa</taxon>
        <taxon>Arthropoda</taxon>
        <taxon>Chelicerata</taxon>
        <taxon>Arachnida</taxon>
        <taxon>Araneae</taxon>
        <taxon>Araneomorphae</taxon>
        <taxon>Entelegynae</taxon>
        <taxon>Araneoidea</taxon>
        <taxon>Linyphiidae</taxon>
        <taxon>Erigoninae</taxon>
        <taxon>Oedothorax</taxon>
    </lineage>
</organism>
<keyword evidence="3" id="KW-1185">Reference proteome</keyword>
<dbReference type="PANTHER" id="PTHR11108">
    <property type="entry name" value="FERROCHELATASE"/>
    <property type="match status" value="1"/>
</dbReference>
<dbReference type="CDD" id="cd03411">
    <property type="entry name" value="Ferrochelatase_N"/>
    <property type="match status" value="1"/>
</dbReference>
<dbReference type="AlphaFoldDB" id="A0AAV6VDX3"/>
<dbReference type="GO" id="GO:0006783">
    <property type="term" value="P:heme biosynthetic process"/>
    <property type="evidence" value="ECO:0007669"/>
    <property type="project" value="InterPro"/>
</dbReference>
<dbReference type="GO" id="GO:0004325">
    <property type="term" value="F:ferrochelatase activity"/>
    <property type="evidence" value="ECO:0007669"/>
    <property type="project" value="InterPro"/>
</dbReference>
<dbReference type="InterPro" id="IPR033659">
    <property type="entry name" value="Ferrochelatase_N"/>
</dbReference>
<accession>A0AAV6VDX3</accession>
<proteinExistence type="inferred from homology"/>
<comment type="similarity">
    <text evidence="1">Belongs to the ferrochelatase family.</text>
</comment>
<protein>
    <recommendedName>
        <fullName evidence="4">Ferrochelatase</fullName>
    </recommendedName>
</protein>
<evidence type="ECO:0008006" key="4">
    <source>
        <dbReference type="Google" id="ProtNLM"/>
    </source>
</evidence>
<dbReference type="SUPFAM" id="SSF53800">
    <property type="entry name" value="Chelatase"/>
    <property type="match status" value="1"/>
</dbReference>
<evidence type="ECO:0000256" key="1">
    <source>
        <dbReference type="RuleBase" id="RU004185"/>
    </source>
</evidence>
<dbReference type="Proteomes" id="UP000827092">
    <property type="component" value="Unassembled WGS sequence"/>
</dbReference>
<dbReference type="Pfam" id="PF00762">
    <property type="entry name" value="Ferrochelatase"/>
    <property type="match status" value="1"/>
</dbReference>
<evidence type="ECO:0000313" key="3">
    <source>
        <dbReference type="Proteomes" id="UP000827092"/>
    </source>
</evidence>
<dbReference type="Gene3D" id="3.40.50.1400">
    <property type="match status" value="1"/>
</dbReference>
<sequence>MYRKIISRSHYFGHLKFSDKASKLRNEAAIFHFFQNDSKSNIRHYSSLNGKPKTGILMMNMGGPSSLAEVQDFLTRLFTDKDIIPLPMQSTVGPLIAKRRTPSIVKKYSEIGGGSPILSWTNKQGKLMTDLLDKISPETGPHKHYVGFRYANPLTENTLAEMEKDGIERAVAFSQLSNE</sequence>
<dbReference type="InterPro" id="IPR001015">
    <property type="entry name" value="Ferrochelatase"/>
</dbReference>
<dbReference type="EMBL" id="JAFNEN010000099">
    <property type="protein sequence ID" value="KAG8194737.1"/>
    <property type="molecule type" value="Genomic_DNA"/>
</dbReference>
<name>A0AAV6VDX3_9ARAC</name>
<dbReference type="PANTHER" id="PTHR11108:SF1">
    <property type="entry name" value="FERROCHELATASE, MITOCHONDRIAL"/>
    <property type="match status" value="1"/>
</dbReference>